<dbReference type="EMBL" id="QGDL01000016">
    <property type="protein sequence ID" value="PWJ22939.1"/>
    <property type="molecule type" value="Genomic_DNA"/>
</dbReference>
<comment type="caution">
    <text evidence="1">The sequence shown here is derived from an EMBL/GenBank/DDBJ whole genome shotgun (WGS) entry which is preliminary data.</text>
</comment>
<dbReference type="OrthoDB" id="8730636at2"/>
<name>A0A2Y9BJ63_9FIRM</name>
<dbReference type="Proteomes" id="UP000245845">
    <property type="component" value="Unassembled WGS sequence"/>
</dbReference>
<dbReference type="RefSeq" id="WP_109733324.1">
    <property type="nucleotide sequence ID" value="NZ_BAAACK010000022.1"/>
</dbReference>
<proteinExistence type="predicted"/>
<reference evidence="1 2" key="1">
    <citation type="submission" date="2018-05" db="EMBL/GenBank/DDBJ databases">
        <title>The Hungate 1000. A catalogue of reference genomes from the rumen microbiome.</title>
        <authorList>
            <person name="Kelly W."/>
        </authorList>
    </citation>
    <scope>NUCLEOTIDE SEQUENCE [LARGE SCALE GENOMIC DNA]</scope>
    <source>
        <strain evidence="1 2">NLAE-zl-C242</strain>
    </source>
</reference>
<gene>
    <name evidence="1" type="ORF">A8806_116116</name>
</gene>
<dbReference type="AlphaFoldDB" id="A0A2Y9BJ63"/>
<evidence type="ECO:0000313" key="1">
    <source>
        <dbReference type="EMBL" id="PWJ22939.1"/>
    </source>
</evidence>
<evidence type="ECO:0000313" key="2">
    <source>
        <dbReference type="Proteomes" id="UP000245845"/>
    </source>
</evidence>
<keyword evidence="2" id="KW-1185">Reference proteome</keyword>
<sequence length="586" mass="67598">MKEFKNFKVAAYVHAEFLHFADLEQIEAGIKFFKKYISLHKVYLETHRGLYDIPNEKMAQIKKLFLENGIEASGGITSTIKIDGHEKNSIFDVFCFSDPVYREKYMEIVKNTAAQFDEVILDDFFFTACRCEMCIREKGDRTWAQFRLDQMEEMAQEIVKLAHEVNPKCNFIIKYPNWYESYQECGYNPGKQRFIFDHIYTGTESRNPKYDQQHLQRYLSYSLIRLLENAAPGRNGGGWIDQGASWDNLNVWLEQAALTVFAGARELMLFNFSELLETAALPPLGLCMERVDAILDKTGNPTGTSVYEPFDADGEDQLMNYIGMLGGALEPTPEFKKEEPVILLTESAACDSEIVQKLERYIAEGGNAVVTTGFLRKTYDRGIKELTSVRLTGRRVKGREYWIDSYYTNHKSFCSAKVDISIEALDYKTNATWCEIAMISGDCNFPLVLDDFYGNGHLFVLNIPDNFSDLYHLPKDIIGSIHKMMAKNHPVYLEAEAKYNLFLYDNATFGVQSYRPYPEDLEIILKGEEYCGIRDLESGEEFYPCGEKIRPVKRFDSAKTEEEPVEHIIRVPFMNGFFRFYELIKK</sequence>
<protein>
    <submittedName>
        <fullName evidence="1">Uncharacterized protein</fullName>
    </submittedName>
</protein>
<organism evidence="1 2">
    <name type="scientific">Faecalicatena orotica</name>
    <dbReference type="NCBI Taxonomy" id="1544"/>
    <lineage>
        <taxon>Bacteria</taxon>
        <taxon>Bacillati</taxon>
        <taxon>Bacillota</taxon>
        <taxon>Clostridia</taxon>
        <taxon>Lachnospirales</taxon>
        <taxon>Lachnospiraceae</taxon>
        <taxon>Faecalicatena</taxon>
    </lineage>
</organism>
<accession>A0A2Y9BJ63</accession>